<keyword evidence="5 6" id="KW-0472">Membrane</keyword>
<gene>
    <name evidence="9" type="ORF">F7D09_1559</name>
</gene>
<name>A0A6I1GJY2_9BIFI</name>
<evidence type="ECO:0000256" key="4">
    <source>
        <dbReference type="ARBA" id="ARBA00022989"/>
    </source>
</evidence>
<keyword evidence="4 6" id="KW-1133">Transmembrane helix</keyword>
<evidence type="ECO:0000313" key="10">
    <source>
        <dbReference type="Proteomes" id="UP000441772"/>
    </source>
</evidence>
<evidence type="ECO:0000256" key="7">
    <source>
        <dbReference type="SAM" id="SignalP"/>
    </source>
</evidence>
<feature type="chain" id="PRO_5026090529" evidence="7">
    <location>
        <begin position="25"/>
        <end position="185"/>
    </location>
</feature>
<feature type="domain" description="Type II secretion system protein GspF" evidence="8">
    <location>
        <begin position="51"/>
        <end position="172"/>
    </location>
</feature>
<reference evidence="9 10" key="1">
    <citation type="submission" date="2019-09" db="EMBL/GenBank/DDBJ databases">
        <title>Characterization of the phylogenetic diversity of two novel species belonging to the genus Bifidobacterium: Bifidobacterium cebidarum sp. nov. and Bifidobacterium leontopitheci sp. nov.</title>
        <authorList>
            <person name="Lugli G.A."/>
            <person name="Duranti S."/>
            <person name="Milani C."/>
            <person name="Turroni F."/>
            <person name="Ventura M."/>
        </authorList>
    </citation>
    <scope>NUCLEOTIDE SEQUENCE [LARGE SCALE GENOMIC DNA]</scope>
    <source>
        <strain evidence="9 10">LMG 31471</strain>
    </source>
</reference>
<dbReference type="Pfam" id="PF00482">
    <property type="entry name" value="T2SSF"/>
    <property type="match status" value="1"/>
</dbReference>
<dbReference type="PANTHER" id="PTHR35007">
    <property type="entry name" value="INTEGRAL MEMBRANE PROTEIN-RELATED"/>
    <property type="match status" value="1"/>
</dbReference>
<comment type="subcellular location">
    <subcellularLocation>
        <location evidence="1">Cell membrane</location>
        <topology evidence="1">Multi-pass membrane protein</topology>
    </subcellularLocation>
</comment>
<evidence type="ECO:0000313" key="9">
    <source>
        <dbReference type="EMBL" id="KAB7789946.1"/>
    </source>
</evidence>
<dbReference type="AlphaFoldDB" id="A0A6I1GJY2"/>
<evidence type="ECO:0000256" key="3">
    <source>
        <dbReference type="ARBA" id="ARBA00022692"/>
    </source>
</evidence>
<evidence type="ECO:0000256" key="5">
    <source>
        <dbReference type="ARBA" id="ARBA00023136"/>
    </source>
</evidence>
<comment type="caution">
    <text evidence="9">The sequence shown here is derived from an EMBL/GenBank/DDBJ whole genome shotgun (WGS) entry which is preliminary data.</text>
</comment>
<keyword evidence="3 6" id="KW-0812">Transmembrane</keyword>
<protein>
    <submittedName>
        <fullName evidence="9">Type II secretion protein F</fullName>
    </submittedName>
</protein>
<dbReference type="InterPro" id="IPR018076">
    <property type="entry name" value="T2SS_GspF_dom"/>
</dbReference>
<keyword evidence="2" id="KW-1003">Cell membrane</keyword>
<organism evidence="9 10">
    <name type="scientific">Bifidobacterium leontopitheci</name>
    <dbReference type="NCBI Taxonomy" id="2650774"/>
    <lineage>
        <taxon>Bacteria</taxon>
        <taxon>Bacillati</taxon>
        <taxon>Actinomycetota</taxon>
        <taxon>Actinomycetes</taxon>
        <taxon>Bifidobacteriales</taxon>
        <taxon>Bifidobacteriaceae</taxon>
        <taxon>Bifidobacterium</taxon>
    </lineage>
</organism>
<keyword evidence="7" id="KW-0732">Signal</keyword>
<dbReference type="EMBL" id="WBVT01000026">
    <property type="protein sequence ID" value="KAB7789946.1"/>
    <property type="molecule type" value="Genomic_DNA"/>
</dbReference>
<evidence type="ECO:0000256" key="2">
    <source>
        <dbReference type="ARBA" id="ARBA00022475"/>
    </source>
</evidence>
<sequence>MSWSIIAAAAAAACCLLCRGRGVAANMPDDDRRSAADARSGNASITLVLGLLMVSLRGGMSITGSLSSVGQAVGGRLGDGLQAVCDALHGGASWDEAWRSCDFGDRADVAVTIRDALEPSWRHGVSPSMRLSAALQQWDADARGRIEREAAALSVRLLLPTGLCFLPAFVFLGIIPTVATFATGG</sequence>
<feature type="signal peptide" evidence="7">
    <location>
        <begin position="1"/>
        <end position="24"/>
    </location>
</feature>
<evidence type="ECO:0000256" key="1">
    <source>
        <dbReference type="ARBA" id="ARBA00004651"/>
    </source>
</evidence>
<dbReference type="PANTHER" id="PTHR35007:SF3">
    <property type="entry name" value="POSSIBLE CONSERVED ALANINE RICH MEMBRANE PROTEIN"/>
    <property type="match status" value="1"/>
</dbReference>
<evidence type="ECO:0000256" key="6">
    <source>
        <dbReference type="SAM" id="Phobius"/>
    </source>
</evidence>
<dbReference type="RefSeq" id="WP_226836126.1">
    <property type="nucleotide sequence ID" value="NZ_JBHSKZ010000059.1"/>
</dbReference>
<proteinExistence type="predicted"/>
<evidence type="ECO:0000259" key="8">
    <source>
        <dbReference type="Pfam" id="PF00482"/>
    </source>
</evidence>
<dbReference type="GO" id="GO:0005886">
    <property type="term" value="C:plasma membrane"/>
    <property type="evidence" value="ECO:0007669"/>
    <property type="project" value="UniProtKB-SubCell"/>
</dbReference>
<feature type="transmembrane region" description="Helical" evidence="6">
    <location>
        <begin position="157"/>
        <end position="182"/>
    </location>
</feature>
<accession>A0A6I1GJY2</accession>
<dbReference type="Proteomes" id="UP000441772">
    <property type="component" value="Unassembled WGS sequence"/>
</dbReference>
<keyword evidence="10" id="KW-1185">Reference proteome</keyword>